<protein>
    <submittedName>
        <fullName evidence="1">Uncharacterized protein</fullName>
    </submittedName>
</protein>
<evidence type="ECO:0000313" key="1">
    <source>
        <dbReference type="EMBL" id="PSJ36808.1"/>
    </source>
</evidence>
<gene>
    <name evidence="1" type="ORF">C7I55_24145</name>
</gene>
<dbReference type="RefSeq" id="WP_106515621.1">
    <property type="nucleotide sequence ID" value="NZ_PXYI01000011.1"/>
</dbReference>
<dbReference type="AlphaFoldDB" id="A0A2P7QFP9"/>
<sequence length="245" mass="27364">MVDVQTIEKNFYPVVVSERLARGADELESRTIYTYFLLPDEKGEPVPFLISDDHIDDRFARQVLETAAGRRPEGLEKIPLGENRYGLTHLILAAPQYHSALNGRSGLDRSATVLVVPIFEPELSGTETIEDFHTLRRHIIPDERWDRTIQPKVQLRYHNGKTEGGTGNGYALVTFQTAMFEVGNLMGVEDGFVEIINHKGDVIEILFAHDEMYTVISDRDDSTGVLASFDEAGDAIWAMLNASAG</sequence>
<dbReference type="OrthoDB" id="8482021at2"/>
<reference evidence="1 2" key="1">
    <citation type="submission" date="2018-03" db="EMBL/GenBank/DDBJ databases">
        <title>The draft genome of Sphingosinicella sp. GL-C-18.</title>
        <authorList>
            <person name="Liu L."/>
            <person name="Li L."/>
            <person name="Liang L."/>
            <person name="Zhang X."/>
            <person name="Wang T."/>
        </authorList>
    </citation>
    <scope>NUCLEOTIDE SEQUENCE [LARGE SCALE GENOMIC DNA]</scope>
    <source>
        <strain evidence="1 2">GL-C-18</strain>
    </source>
</reference>
<keyword evidence="2" id="KW-1185">Reference proteome</keyword>
<name>A0A2P7QFP9_9SPHN</name>
<organism evidence="1 2">
    <name type="scientific">Allosphingosinicella deserti</name>
    <dbReference type="NCBI Taxonomy" id="2116704"/>
    <lineage>
        <taxon>Bacteria</taxon>
        <taxon>Pseudomonadati</taxon>
        <taxon>Pseudomonadota</taxon>
        <taxon>Alphaproteobacteria</taxon>
        <taxon>Sphingomonadales</taxon>
        <taxon>Sphingomonadaceae</taxon>
        <taxon>Allosphingosinicella</taxon>
    </lineage>
</organism>
<dbReference type="EMBL" id="PXYI01000011">
    <property type="protein sequence ID" value="PSJ36808.1"/>
    <property type="molecule type" value="Genomic_DNA"/>
</dbReference>
<accession>A0A2P7QFP9</accession>
<dbReference type="Proteomes" id="UP000241167">
    <property type="component" value="Unassembled WGS sequence"/>
</dbReference>
<evidence type="ECO:0000313" key="2">
    <source>
        <dbReference type="Proteomes" id="UP000241167"/>
    </source>
</evidence>
<proteinExistence type="predicted"/>
<comment type="caution">
    <text evidence="1">The sequence shown here is derived from an EMBL/GenBank/DDBJ whole genome shotgun (WGS) entry which is preliminary data.</text>
</comment>